<keyword evidence="3 6" id="KW-0812">Transmembrane</keyword>
<dbReference type="InterPro" id="IPR011701">
    <property type="entry name" value="MFS"/>
</dbReference>
<evidence type="ECO:0000256" key="6">
    <source>
        <dbReference type="SAM" id="Phobius"/>
    </source>
</evidence>
<dbReference type="AlphaFoldDB" id="A0A318MW69"/>
<dbReference type="InterPro" id="IPR050189">
    <property type="entry name" value="MFS_Efflux_Transporters"/>
</dbReference>
<dbReference type="InterPro" id="IPR020846">
    <property type="entry name" value="MFS_dom"/>
</dbReference>
<reference evidence="8 9" key="1">
    <citation type="submission" date="2018-05" db="EMBL/GenBank/DDBJ databases">
        <title>Reference genomes for bee gut microbiota database.</title>
        <authorList>
            <person name="Ellegaard K.M."/>
        </authorList>
    </citation>
    <scope>NUCLEOTIDE SEQUENCE [LARGE SCALE GENOMIC DNA]</scope>
    <source>
        <strain evidence="8 9">ESL0284</strain>
    </source>
</reference>
<dbReference type="OrthoDB" id="3522477at2"/>
<evidence type="ECO:0000256" key="2">
    <source>
        <dbReference type="ARBA" id="ARBA00022475"/>
    </source>
</evidence>
<evidence type="ECO:0000256" key="3">
    <source>
        <dbReference type="ARBA" id="ARBA00022692"/>
    </source>
</evidence>
<dbReference type="PANTHER" id="PTHR43124:SF3">
    <property type="entry name" value="CHLORAMPHENICOL EFFLUX PUMP RV0191"/>
    <property type="match status" value="1"/>
</dbReference>
<dbReference type="EMBL" id="QGLT01000003">
    <property type="protein sequence ID" value="PXZ00409.1"/>
    <property type="molecule type" value="Genomic_DNA"/>
</dbReference>
<keyword evidence="4 6" id="KW-1133">Transmembrane helix</keyword>
<dbReference type="Pfam" id="PF07690">
    <property type="entry name" value="MFS_1"/>
    <property type="match status" value="1"/>
</dbReference>
<dbReference type="PROSITE" id="PS50850">
    <property type="entry name" value="MFS"/>
    <property type="match status" value="1"/>
</dbReference>
<evidence type="ECO:0000259" key="7">
    <source>
        <dbReference type="PROSITE" id="PS50850"/>
    </source>
</evidence>
<feature type="transmembrane region" description="Helical" evidence="6">
    <location>
        <begin position="358"/>
        <end position="377"/>
    </location>
</feature>
<feature type="transmembrane region" description="Helical" evidence="6">
    <location>
        <begin position="136"/>
        <end position="157"/>
    </location>
</feature>
<dbReference type="SUPFAM" id="SSF103473">
    <property type="entry name" value="MFS general substrate transporter"/>
    <property type="match status" value="1"/>
</dbReference>
<organism evidence="8 9">
    <name type="scientific">Commensalibacter melissae</name>
    <dbReference type="NCBI Taxonomy" id="2070537"/>
    <lineage>
        <taxon>Bacteria</taxon>
        <taxon>Pseudomonadati</taxon>
        <taxon>Pseudomonadota</taxon>
        <taxon>Alphaproteobacteria</taxon>
        <taxon>Acetobacterales</taxon>
        <taxon>Acetobacteraceae</taxon>
    </lineage>
</organism>
<proteinExistence type="predicted"/>
<comment type="subcellular location">
    <subcellularLocation>
        <location evidence="1">Cell membrane</location>
        <topology evidence="1">Multi-pass membrane protein</topology>
    </subcellularLocation>
</comment>
<dbReference type="GO" id="GO:0022857">
    <property type="term" value="F:transmembrane transporter activity"/>
    <property type="evidence" value="ECO:0007669"/>
    <property type="project" value="InterPro"/>
</dbReference>
<feature type="transmembrane region" description="Helical" evidence="6">
    <location>
        <begin position="319"/>
        <end position="346"/>
    </location>
</feature>
<name>A0A318MW69_9PROT</name>
<feature type="transmembrane region" description="Helical" evidence="6">
    <location>
        <begin position="260"/>
        <end position="282"/>
    </location>
</feature>
<feature type="transmembrane region" description="Helical" evidence="6">
    <location>
        <begin position="222"/>
        <end position="248"/>
    </location>
</feature>
<sequence length="414" mass="46264">MMMGMPVSLFWGYIAIALFMIGDGLELNFLSKYIVTLGFAEKKVSLIFAAYGLTAAISSWLSGVLAETFGAKKIMMVGAITWIVFHAAFMLFGVIPHNYYMMLLFYGLRGFAYPLFFYAFFYWVVKETPDSQLASAVGWIWSMFTIGFGILGNLLPIYSVRYFGEINTLWQSIGWATAGGAIAFFLLKAPVIEKKNHQIHSFEHKFKGIIQDLSLVFYNRDLAIALITRAICNFSLFGILAVVMPIFYTSEHGGHFTDEQWKIISLSIYPIQPFTNVLWGIIGDRIGWLKQMRWAGFIGCGTATILLYFIPVWFPGNIWASICGILFFALTITAFVPMGAIFPMLTPEHKGAAVSIQNLGGGLSNFGGPALVSLILFTGLGHFSVFIIFGFLYYCAAIMTYFIRLKQPGVDKPF</sequence>
<keyword evidence="9" id="KW-1185">Reference proteome</keyword>
<evidence type="ECO:0000313" key="9">
    <source>
        <dbReference type="Proteomes" id="UP000247565"/>
    </source>
</evidence>
<accession>A0A318MW69</accession>
<feature type="transmembrane region" description="Helical" evidence="6">
    <location>
        <begin position="74"/>
        <end position="95"/>
    </location>
</feature>
<feature type="transmembrane region" description="Helical" evidence="6">
    <location>
        <begin position="169"/>
        <end position="187"/>
    </location>
</feature>
<keyword evidence="5 6" id="KW-0472">Membrane</keyword>
<protein>
    <submittedName>
        <fullName evidence="8">Cytochrome C biogenesis protein CcdA</fullName>
    </submittedName>
</protein>
<dbReference type="PANTHER" id="PTHR43124">
    <property type="entry name" value="PURINE EFFLUX PUMP PBUE"/>
    <property type="match status" value="1"/>
</dbReference>
<dbReference type="InterPro" id="IPR004748">
    <property type="entry name" value="Polyol_permease-like"/>
</dbReference>
<feature type="transmembrane region" description="Helical" evidence="6">
    <location>
        <begin position="383"/>
        <end position="403"/>
    </location>
</feature>
<evidence type="ECO:0000313" key="8">
    <source>
        <dbReference type="EMBL" id="PXZ00409.1"/>
    </source>
</evidence>
<dbReference type="Proteomes" id="UP000247565">
    <property type="component" value="Unassembled WGS sequence"/>
</dbReference>
<comment type="caution">
    <text evidence="8">The sequence shown here is derived from an EMBL/GenBank/DDBJ whole genome shotgun (WGS) entry which is preliminary data.</text>
</comment>
<evidence type="ECO:0000256" key="4">
    <source>
        <dbReference type="ARBA" id="ARBA00022989"/>
    </source>
</evidence>
<keyword evidence="2" id="KW-1003">Cell membrane</keyword>
<dbReference type="NCBIfam" id="TIGR00897">
    <property type="entry name" value="2A0118"/>
    <property type="match status" value="1"/>
</dbReference>
<dbReference type="GO" id="GO:0005886">
    <property type="term" value="C:plasma membrane"/>
    <property type="evidence" value="ECO:0007669"/>
    <property type="project" value="UniProtKB-SubCell"/>
</dbReference>
<dbReference type="Gene3D" id="1.20.1250.20">
    <property type="entry name" value="MFS general substrate transporter like domains"/>
    <property type="match status" value="2"/>
</dbReference>
<evidence type="ECO:0000256" key="1">
    <source>
        <dbReference type="ARBA" id="ARBA00004651"/>
    </source>
</evidence>
<dbReference type="InterPro" id="IPR036259">
    <property type="entry name" value="MFS_trans_sf"/>
</dbReference>
<gene>
    <name evidence="8" type="ORF">DK869_06915</name>
</gene>
<feature type="domain" description="Major facilitator superfamily (MFS) profile" evidence="7">
    <location>
        <begin position="1"/>
        <end position="408"/>
    </location>
</feature>
<dbReference type="CDD" id="cd17337">
    <property type="entry name" value="MFS_CsbX"/>
    <property type="match status" value="1"/>
</dbReference>
<evidence type="ECO:0000256" key="5">
    <source>
        <dbReference type="ARBA" id="ARBA00023136"/>
    </source>
</evidence>
<feature type="transmembrane region" description="Helical" evidence="6">
    <location>
        <begin position="294"/>
        <end position="313"/>
    </location>
</feature>
<feature type="transmembrane region" description="Helical" evidence="6">
    <location>
        <begin position="101"/>
        <end position="124"/>
    </location>
</feature>
<feature type="transmembrane region" description="Helical" evidence="6">
    <location>
        <begin position="48"/>
        <end position="67"/>
    </location>
</feature>